<evidence type="ECO:0000313" key="1">
    <source>
        <dbReference type="EMBL" id="EHQ29774.1"/>
    </source>
</evidence>
<proteinExistence type="predicted"/>
<dbReference type="AlphaFoldDB" id="H1Y3K6"/>
<name>H1Y3K6_9SPHI</name>
<dbReference type="HOGENOM" id="CLU_1633537_0_0_10"/>
<keyword evidence="2" id="KW-1185">Reference proteome</keyword>
<protein>
    <submittedName>
        <fullName evidence="1">Uncharacterized protein</fullName>
    </submittedName>
</protein>
<gene>
    <name evidence="1" type="ORF">Mucpa_5705</name>
</gene>
<accession>H1Y3K6</accession>
<dbReference type="RefSeq" id="WP_008511150.1">
    <property type="nucleotide sequence ID" value="NZ_CM001403.1"/>
</dbReference>
<dbReference type="Proteomes" id="UP000002774">
    <property type="component" value="Chromosome"/>
</dbReference>
<dbReference type="EMBL" id="CM001403">
    <property type="protein sequence ID" value="EHQ29774.1"/>
    <property type="molecule type" value="Genomic_DNA"/>
</dbReference>
<reference evidence="1" key="1">
    <citation type="submission" date="2011-09" db="EMBL/GenBank/DDBJ databases">
        <title>The permanent draft genome of Mucilaginibacter paludis DSM 18603.</title>
        <authorList>
            <consortium name="US DOE Joint Genome Institute (JGI-PGF)"/>
            <person name="Lucas S."/>
            <person name="Han J."/>
            <person name="Lapidus A."/>
            <person name="Bruce D."/>
            <person name="Goodwin L."/>
            <person name="Pitluck S."/>
            <person name="Peters L."/>
            <person name="Kyrpides N."/>
            <person name="Mavromatis K."/>
            <person name="Ivanova N."/>
            <person name="Mikhailova N."/>
            <person name="Held B."/>
            <person name="Detter J.C."/>
            <person name="Tapia R."/>
            <person name="Han C."/>
            <person name="Land M."/>
            <person name="Hauser L."/>
            <person name="Markowitz V."/>
            <person name="Cheng J.-F."/>
            <person name="Hugenholtz P."/>
            <person name="Woyke T."/>
            <person name="Wu D."/>
            <person name="Tindall B."/>
            <person name="Brambilla E."/>
            <person name="Klenk H.-P."/>
            <person name="Eisen J.A."/>
        </authorList>
    </citation>
    <scope>NUCLEOTIDE SEQUENCE [LARGE SCALE GENOMIC DNA]</scope>
    <source>
        <strain evidence="1">DSM 18603</strain>
    </source>
</reference>
<evidence type="ECO:0000313" key="2">
    <source>
        <dbReference type="Proteomes" id="UP000002774"/>
    </source>
</evidence>
<organism evidence="1 2">
    <name type="scientific">Mucilaginibacter paludis DSM 18603</name>
    <dbReference type="NCBI Taxonomy" id="714943"/>
    <lineage>
        <taxon>Bacteria</taxon>
        <taxon>Pseudomonadati</taxon>
        <taxon>Bacteroidota</taxon>
        <taxon>Sphingobacteriia</taxon>
        <taxon>Sphingobacteriales</taxon>
        <taxon>Sphingobacteriaceae</taxon>
        <taxon>Mucilaginibacter</taxon>
    </lineage>
</organism>
<sequence length="162" mass="18877">MKDKRYDSSVNVICSQNGFITKIEFKRPISSNGKIWEQDIYSWSTKTKAYHKENSIIERNFLKEESNLGSDKCIYSEKLNISMKQAHTELKKSLLDMSSHFHVDIKISNHKVNYDEFCKNLDKSEAIFEAHTLLNKGVSNSQFAQHQHVKTKLSSTRKIFLE</sequence>